<sequence>MAFLFVDALVFLPLVAAIDQWLGDTDSHIQYSPSEQRPKDSCTNVTDSACEGRWWGVGDDATFHLAYVRTWGKGTSMKLPFQGSGITVIGIYDVDGARAFATVDDAHEASLDFTSSTGRQLNQTVYAVDGLATDAAHVLAIWYDDTSYGDASTGRRYVNLDAFIVSFPDTLFGPFPDPSHPLPTGTTSSVPVVASGPSSTSTTSAVPSQSSSHGGFSPKMGDPSKSCSRLTASQDPLQQSLSP</sequence>
<proteinExistence type="predicted"/>
<dbReference type="EMBL" id="KV426144">
    <property type="protein sequence ID" value="KZV86809.1"/>
    <property type="molecule type" value="Genomic_DNA"/>
</dbReference>
<feature type="compositionally biased region" description="Polar residues" evidence="1">
    <location>
        <begin position="225"/>
        <end position="243"/>
    </location>
</feature>
<evidence type="ECO:0000256" key="1">
    <source>
        <dbReference type="SAM" id="MobiDB-lite"/>
    </source>
</evidence>
<reference evidence="3 4" key="1">
    <citation type="journal article" date="2016" name="Mol. Biol. Evol.">
        <title>Comparative Genomics of Early-Diverging Mushroom-Forming Fungi Provides Insights into the Origins of Lignocellulose Decay Capabilities.</title>
        <authorList>
            <person name="Nagy L.G."/>
            <person name="Riley R."/>
            <person name="Tritt A."/>
            <person name="Adam C."/>
            <person name="Daum C."/>
            <person name="Floudas D."/>
            <person name="Sun H."/>
            <person name="Yadav J.S."/>
            <person name="Pangilinan J."/>
            <person name="Larsson K.H."/>
            <person name="Matsuura K."/>
            <person name="Barry K."/>
            <person name="Labutti K."/>
            <person name="Kuo R."/>
            <person name="Ohm R.A."/>
            <person name="Bhattacharya S.S."/>
            <person name="Shirouzu T."/>
            <person name="Yoshinaga Y."/>
            <person name="Martin F.M."/>
            <person name="Grigoriev I.V."/>
            <person name="Hibbett D.S."/>
        </authorList>
    </citation>
    <scope>NUCLEOTIDE SEQUENCE [LARGE SCALE GENOMIC DNA]</scope>
    <source>
        <strain evidence="3 4">HHB12029</strain>
    </source>
</reference>
<feature type="region of interest" description="Disordered" evidence="1">
    <location>
        <begin position="178"/>
        <end position="243"/>
    </location>
</feature>
<organism evidence="3 4">
    <name type="scientific">Exidia glandulosa HHB12029</name>
    <dbReference type="NCBI Taxonomy" id="1314781"/>
    <lineage>
        <taxon>Eukaryota</taxon>
        <taxon>Fungi</taxon>
        <taxon>Dikarya</taxon>
        <taxon>Basidiomycota</taxon>
        <taxon>Agaricomycotina</taxon>
        <taxon>Agaricomycetes</taxon>
        <taxon>Auriculariales</taxon>
        <taxon>Exidiaceae</taxon>
        <taxon>Exidia</taxon>
    </lineage>
</organism>
<feature type="chain" id="PRO_5007870325" evidence="2">
    <location>
        <begin position="18"/>
        <end position="243"/>
    </location>
</feature>
<keyword evidence="2" id="KW-0732">Signal</keyword>
<feature type="compositionally biased region" description="Low complexity" evidence="1">
    <location>
        <begin position="183"/>
        <end position="212"/>
    </location>
</feature>
<protein>
    <submittedName>
        <fullName evidence="3">Uncharacterized protein</fullName>
    </submittedName>
</protein>
<gene>
    <name evidence="3" type="ORF">EXIGLDRAFT_840487</name>
</gene>
<keyword evidence="4" id="KW-1185">Reference proteome</keyword>
<name>A0A165ZYD6_EXIGL</name>
<dbReference type="AlphaFoldDB" id="A0A165ZYD6"/>
<evidence type="ECO:0000256" key="2">
    <source>
        <dbReference type="SAM" id="SignalP"/>
    </source>
</evidence>
<dbReference type="InParanoid" id="A0A165ZYD6"/>
<evidence type="ECO:0000313" key="3">
    <source>
        <dbReference type="EMBL" id="KZV86809.1"/>
    </source>
</evidence>
<dbReference type="Proteomes" id="UP000077266">
    <property type="component" value="Unassembled WGS sequence"/>
</dbReference>
<dbReference type="Gene3D" id="2.60.120.260">
    <property type="entry name" value="Galactose-binding domain-like"/>
    <property type="match status" value="1"/>
</dbReference>
<feature type="signal peptide" evidence="2">
    <location>
        <begin position="1"/>
        <end position="17"/>
    </location>
</feature>
<evidence type="ECO:0000313" key="4">
    <source>
        <dbReference type="Proteomes" id="UP000077266"/>
    </source>
</evidence>
<accession>A0A165ZYD6</accession>